<comment type="caution">
    <text evidence="2">The sequence shown here is derived from an EMBL/GenBank/DDBJ whole genome shotgun (WGS) entry which is preliminary data.</text>
</comment>
<proteinExistence type="predicted"/>
<evidence type="ECO:0000313" key="2">
    <source>
        <dbReference type="EMBL" id="KAJ8867047.1"/>
    </source>
</evidence>
<keyword evidence="3" id="KW-1185">Reference proteome</keyword>
<dbReference type="Proteomes" id="UP001159363">
    <property type="component" value="Chromosome 15"/>
</dbReference>
<name>A0ABQ9G4R0_9NEOP</name>
<feature type="compositionally biased region" description="Basic and acidic residues" evidence="1">
    <location>
        <begin position="696"/>
        <end position="707"/>
    </location>
</feature>
<protein>
    <submittedName>
        <fullName evidence="2">Uncharacterized protein</fullName>
    </submittedName>
</protein>
<sequence>MKMFGRPRTPDAHSSKNGIIHEQHAAQSINDCKIAGQEACQPIGNLPQHAVANQTQARASRSQSVSGHNHIEETATPFRIWMDLVEFSPLRRPLTSCDTRSSLTSPSTAGVPPQQLPATKLLRRRPSKSASGQCWAALNIEVSRADDGESSNVKVKRFGQWAQLSCRITTSNREKRLCAPVNMSLAVARCLRHVFIHPAHSELNKCIDGWATVSERLPCSPPTKAIRVQSPAGSPRVFVCDNRVGRCRCSAGFIGDLLISPPFHSGGAPYPPQSPSSALKTSMQGATSLADGQPIISVKRSGLLLTAWSREPTRVIEYGASPGCKDGGNGKSSREPAAHFTLVFSGSKFVPSSKGYFLFALVGSEDRCVTTFSILSNPHLFSPASWRLQRECERGNRGRAAGDDALLAASRRKSTGWQIAERLVQEAAKREYTHTGDLESPGLAARMRASVLLTVANRPCVLLQLTEAKQHELQQFTTHGTTSKQHMGEPISAWYPSSKEAVSRLYIGEHPLPSHSLVFASGNPAGRCRWSAGFCLGSPIAPALSFRRCSILTSIALIGSQDFAVKSHPSLVTHNRGHVAHFMVVAVHNRGSVAVILGCLPFSLDRCMNNMVRPAAVLILHKAEEHTSCIHLDLKQGFQKCSFYREQFMTPSKQNVVNCLREARSTQAWRTYNNSTIAKLELPTRVIEVRMEHRRNEMAGETGDPRENLSTGVLFQHDSHMRKPGSDPAGE</sequence>
<reference evidence="2 3" key="1">
    <citation type="submission" date="2023-02" db="EMBL/GenBank/DDBJ databases">
        <title>LHISI_Scaffold_Assembly.</title>
        <authorList>
            <person name="Stuart O.P."/>
            <person name="Cleave R."/>
            <person name="Magrath M.J.L."/>
            <person name="Mikheyev A.S."/>
        </authorList>
    </citation>
    <scope>NUCLEOTIDE SEQUENCE [LARGE SCALE GENOMIC DNA]</scope>
    <source>
        <strain evidence="2">Daus_M_001</strain>
        <tissue evidence="2">Leg muscle</tissue>
    </source>
</reference>
<dbReference type="EMBL" id="JARBHB010000016">
    <property type="protein sequence ID" value="KAJ8867047.1"/>
    <property type="molecule type" value="Genomic_DNA"/>
</dbReference>
<evidence type="ECO:0000256" key="1">
    <source>
        <dbReference type="SAM" id="MobiDB-lite"/>
    </source>
</evidence>
<accession>A0ABQ9G4R0</accession>
<gene>
    <name evidence="2" type="ORF">PR048_032909</name>
</gene>
<feature type="region of interest" description="Disordered" evidence="1">
    <location>
        <begin position="98"/>
        <end position="127"/>
    </location>
</feature>
<organism evidence="2 3">
    <name type="scientific">Dryococelus australis</name>
    <dbReference type="NCBI Taxonomy" id="614101"/>
    <lineage>
        <taxon>Eukaryota</taxon>
        <taxon>Metazoa</taxon>
        <taxon>Ecdysozoa</taxon>
        <taxon>Arthropoda</taxon>
        <taxon>Hexapoda</taxon>
        <taxon>Insecta</taxon>
        <taxon>Pterygota</taxon>
        <taxon>Neoptera</taxon>
        <taxon>Polyneoptera</taxon>
        <taxon>Phasmatodea</taxon>
        <taxon>Verophasmatodea</taxon>
        <taxon>Anareolatae</taxon>
        <taxon>Phasmatidae</taxon>
        <taxon>Eurycanthinae</taxon>
        <taxon>Dryococelus</taxon>
    </lineage>
</organism>
<feature type="compositionally biased region" description="Polar residues" evidence="1">
    <location>
        <begin position="98"/>
        <end position="108"/>
    </location>
</feature>
<evidence type="ECO:0000313" key="3">
    <source>
        <dbReference type="Proteomes" id="UP001159363"/>
    </source>
</evidence>
<feature type="region of interest" description="Disordered" evidence="1">
    <location>
        <begin position="696"/>
        <end position="731"/>
    </location>
</feature>